<gene>
    <name evidence="1" type="ORF">BDQ12DRAFT_634900</name>
</gene>
<evidence type="ECO:0000313" key="2">
    <source>
        <dbReference type="Proteomes" id="UP000308652"/>
    </source>
</evidence>
<accession>A0A5C3LUE6</accession>
<protein>
    <recommendedName>
        <fullName evidence="3">F-box domain-containing protein</fullName>
    </recommendedName>
</protein>
<name>A0A5C3LUE6_9AGAR</name>
<proteinExistence type="predicted"/>
<sequence>MNILKLPNEILINVLVISGAAGVRSCARTNRTLRDIVVQSIELQYLLELEQAGLSDNPECVLPIHERLELLNRREDAWATFKYDFRTTISMPQQSSGLYDVSSGSLFLGLPEDIQDGEALGIQYASIFSVQNERLVWRNVKVGMTVLEFVTSIREHDLIALVVSYVVTPNSDNSRISNISVVFIRYSTGEYHDIPKKHAFYICSFKESYGNPNIALEIVGDNMVCAVENPGRRDDDSLYIFKWKTGTQIFPVLTTHDVGIVFLREDIFFISNSLFNSIDIYQIPNSSDDIVMRIRSLRLPALKPGVFIEHFACRSEPNCRGDHQFIKNVSSSKPFYENPENAIIIFSIDFGHHSFIMITHRRSLLDLALQVLIPRDLRWEAWGPLISRWFNTHNHETEFITITNGQRLLRYPRKGSSTYAPIRILDFNPYRIHLARGKRQAKTKKSVFSLFHRAISFGSSASSRVADLVDVNEKNICNASGCFLTHIYSTLPYVQCCSSETFNYHALIMDDERIIGTWCEEDDCVGNKIEALHMG</sequence>
<reference evidence="1 2" key="1">
    <citation type="journal article" date="2019" name="Nat. Ecol. Evol.">
        <title>Megaphylogeny resolves global patterns of mushroom evolution.</title>
        <authorList>
            <person name="Varga T."/>
            <person name="Krizsan K."/>
            <person name="Foldi C."/>
            <person name="Dima B."/>
            <person name="Sanchez-Garcia M."/>
            <person name="Sanchez-Ramirez S."/>
            <person name="Szollosi G.J."/>
            <person name="Szarkandi J.G."/>
            <person name="Papp V."/>
            <person name="Albert L."/>
            <person name="Andreopoulos W."/>
            <person name="Angelini C."/>
            <person name="Antonin V."/>
            <person name="Barry K.W."/>
            <person name="Bougher N.L."/>
            <person name="Buchanan P."/>
            <person name="Buyck B."/>
            <person name="Bense V."/>
            <person name="Catcheside P."/>
            <person name="Chovatia M."/>
            <person name="Cooper J."/>
            <person name="Damon W."/>
            <person name="Desjardin D."/>
            <person name="Finy P."/>
            <person name="Geml J."/>
            <person name="Haridas S."/>
            <person name="Hughes K."/>
            <person name="Justo A."/>
            <person name="Karasinski D."/>
            <person name="Kautmanova I."/>
            <person name="Kiss B."/>
            <person name="Kocsube S."/>
            <person name="Kotiranta H."/>
            <person name="LaButti K.M."/>
            <person name="Lechner B.E."/>
            <person name="Liimatainen K."/>
            <person name="Lipzen A."/>
            <person name="Lukacs Z."/>
            <person name="Mihaltcheva S."/>
            <person name="Morgado L.N."/>
            <person name="Niskanen T."/>
            <person name="Noordeloos M.E."/>
            <person name="Ohm R.A."/>
            <person name="Ortiz-Santana B."/>
            <person name="Ovrebo C."/>
            <person name="Racz N."/>
            <person name="Riley R."/>
            <person name="Savchenko A."/>
            <person name="Shiryaev A."/>
            <person name="Soop K."/>
            <person name="Spirin V."/>
            <person name="Szebenyi C."/>
            <person name="Tomsovsky M."/>
            <person name="Tulloss R.E."/>
            <person name="Uehling J."/>
            <person name="Grigoriev I.V."/>
            <person name="Vagvolgyi C."/>
            <person name="Papp T."/>
            <person name="Martin F.M."/>
            <person name="Miettinen O."/>
            <person name="Hibbett D.S."/>
            <person name="Nagy L.G."/>
        </authorList>
    </citation>
    <scope>NUCLEOTIDE SEQUENCE [LARGE SCALE GENOMIC DNA]</scope>
    <source>
        <strain evidence="1 2">CBS 166.37</strain>
    </source>
</reference>
<organism evidence="1 2">
    <name type="scientific">Crucibulum laeve</name>
    <dbReference type="NCBI Taxonomy" id="68775"/>
    <lineage>
        <taxon>Eukaryota</taxon>
        <taxon>Fungi</taxon>
        <taxon>Dikarya</taxon>
        <taxon>Basidiomycota</taxon>
        <taxon>Agaricomycotina</taxon>
        <taxon>Agaricomycetes</taxon>
        <taxon>Agaricomycetidae</taxon>
        <taxon>Agaricales</taxon>
        <taxon>Agaricineae</taxon>
        <taxon>Nidulariaceae</taxon>
        <taxon>Crucibulum</taxon>
    </lineage>
</organism>
<dbReference type="EMBL" id="ML213619">
    <property type="protein sequence ID" value="TFK35706.1"/>
    <property type="molecule type" value="Genomic_DNA"/>
</dbReference>
<evidence type="ECO:0000313" key="1">
    <source>
        <dbReference type="EMBL" id="TFK35706.1"/>
    </source>
</evidence>
<dbReference type="STRING" id="68775.A0A5C3LUE6"/>
<dbReference type="AlphaFoldDB" id="A0A5C3LUE6"/>
<keyword evidence="2" id="KW-1185">Reference proteome</keyword>
<dbReference type="OrthoDB" id="3149552at2759"/>
<evidence type="ECO:0008006" key="3">
    <source>
        <dbReference type="Google" id="ProtNLM"/>
    </source>
</evidence>
<dbReference type="Proteomes" id="UP000308652">
    <property type="component" value="Unassembled WGS sequence"/>
</dbReference>